<dbReference type="AlphaFoldDB" id="A0A8K0H122"/>
<evidence type="ECO:0000313" key="1">
    <source>
        <dbReference type="EMBL" id="KAF3443655.1"/>
    </source>
</evidence>
<protein>
    <submittedName>
        <fullName evidence="1">Uncharacterized protein</fullName>
    </submittedName>
</protein>
<dbReference type="EMBL" id="VOIH02000006">
    <property type="protein sequence ID" value="KAF3443655.1"/>
    <property type="molecule type" value="Genomic_DNA"/>
</dbReference>
<gene>
    <name evidence="1" type="ORF">FNV43_RR13345</name>
</gene>
<organism evidence="1 2">
    <name type="scientific">Rhamnella rubrinervis</name>
    <dbReference type="NCBI Taxonomy" id="2594499"/>
    <lineage>
        <taxon>Eukaryota</taxon>
        <taxon>Viridiplantae</taxon>
        <taxon>Streptophyta</taxon>
        <taxon>Embryophyta</taxon>
        <taxon>Tracheophyta</taxon>
        <taxon>Spermatophyta</taxon>
        <taxon>Magnoliopsida</taxon>
        <taxon>eudicotyledons</taxon>
        <taxon>Gunneridae</taxon>
        <taxon>Pentapetalae</taxon>
        <taxon>rosids</taxon>
        <taxon>fabids</taxon>
        <taxon>Rosales</taxon>
        <taxon>Rhamnaceae</taxon>
        <taxon>rhamnoid group</taxon>
        <taxon>Rhamneae</taxon>
        <taxon>Rhamnella</taxon>
    </lineage>
</organism>
<keyword evidence="2" id="KW-1185">Reference proteome</keyword>
<comment type="caution">
    <text evidence="1">The sequence shown here is derived from an EMBL/GenBank/DDBJ whole genome shotgun (WGS) entry which is preliminary data.</text>
</comment>
<accession>A0A8K0H122</accession>
<sequence>MSVSDEIDSVFGLRRAFDMLGWAPMLDFVGRGVIIELDHAILVRILGVSNEGSSMEFSKDAVLFDHQYRLIDALIRLHYSPIRNDCTGDMVFRTPNMLILQHLLVYLYSFNVLPRLSNLNKVLCSDIYLLDKMLHGLQGVEGIPFSFVVLFQIRSTVRSNKRVKSLCFPLLLSKVFALCGVDVIGEDIVVSGPIDVLIEANLYRMGYVLVRGVWRKFVRHPLREGEIADSSIALVVVVDYEEEHSKATVSSAMPSTSAGAPVHPSQGSLVASALQRIKDIYTGLASRQDVMEA</sequence>
<dbReference type="Proteomes" id="UP000796880">
    <property type="component" value="Unassembled WGS sequence"/>
</dbReference>
<dbReference type="OrthoDB" id="848707at2759"/>
<name>A0A8K0H122_9ROSA</name>
<reference evidence="1" key="1">
    <citation type="submission" date="2020-03" db="EMBL/GenBank/DDBJ databases">
        <title>A high-quality chromosome-level genome assembly of a woody plant with both climbing and erect habits, Rhamnella rubrinervis.</title>
        <authorList>
            <person name="Lu Z."/>
            <person name="Yang Y."/>
            <person name="Zhu X."/>
            <person name="Sun Y."/>
        </authorList>
    </citation>
    <scope>NUCLEOTIDE SEQUENCE</scope>
    <source>
        <strain evidence="1">BYM</strain>
        <tissue evidence="1">Leaf</tissue>
    </source>
</reference>
<evidence type="ECO:0000313" key="2">
    <source>
        <dbReference type="Proteomes" id="UP000796880"/>
    </source>
</evidence>
<proteinExistence type="predicted"/>